<dbReference type="AlphaFoldDB" id="A0A7V4LE21"/>
<sequence length="135" mass="14540">MKVLVPTDGSEHAMRAVQRAVEMAEKLGAEVTLMSVVPVSDFDDMTPNIREKVEKEAKDILEKAKALFAAKNLPVTAVLEKGLVPANNILRKAEEEKFDRIVMGSTGATGLVRILMGSTAAKVVAHAPCEVTVVR</sequence>
<dbReference type="EMBL" id="DSXI01000657">
    <property type="protein sequence ID" value="HGS06242.1"/>
    <property type="molecule type" value="Genomic_DNA"/>
</dbReference>
<organism evidence="3">
    <name type="scientific">Desulfobacca acetoxidans</name>
    <dbReference type="NCBI Taxonomy" id="60893"/>
    <lineage>
        <taxon>Bacteria</taxon>
        <taxon>Pseudomonadati</taxon>
        <taxon>Thermodesulfobacteriota</taxon>
        <taxon>Desulfobaccia</taxon>
        <taxon>Desulfobaccales</taxon>
        <taxon>Desulfobaccaceae</taxon>
        <taxon>Desulfobacca</taxon>
    </lineage>
</organism>
<gene>
    <name evidence="3" type="ORF">ENT08_11020</name>
</gene>
<evidence type="ECO:0000313" key="3">
    <source>
        <dbReference type="EMBL" id="HGS06242.1"/>
    </source>
</evidence>
<evidence type="ECO:0000259" key="2">
    <source>
        <dbReference type="Pfam" id="PF00582"/>
    </source>
</evidence>
<evidence type="ECO:0000256" key="1">
    <source>
        <dbReference type="ARBA" id="ARBA00008791"/>
    </source>
</evidence>
<comment type="caution">
    <text evidence="3">The sequence shown here is derived from an EMBL/GenBank/DDBJ whole genome shotgun (WGS) entry which is preliminary data.</text>
</comment>
<dbReference type="InterPro" id="IPR014729">
    <property type="entry name" value="Rossmann-like_a/b/a_fold"/>
</dbReference>
<name>A0A7V4LE21_9BACT</name>
<protein>
    <submittedName>
        <fullName evidence="3">Universal stress protein</fullName>
    </submittedName>
</protein>
<dbReference type="PRINTS" id="PR01438">
    <property type="entry name" value="UNVRSLSTRESS"/>
</dbReference>
<comment type="similarity">
    <text evidence="1">Belongs to the universal stress protein A family.</text>
</comment>
<dbReference type="InterPro" id="IPR006016">
    <property type="entry name" value="UspA"/>
</dbReference>
<proteinExistence type="inferred from homology"/>
<dbReference type="SUPFAM" id="SSF52402">
    <property type="entry name" value="Adenine nucleotide alpha hydrolases-like"/>
    <property type="match status" value="1"/>
</dbReference>
<dbReference type="Pfam" id="PF00582">
    <property type="entry name" value="Usp"/>
    <property type="match status" value="1"/>
</dbReference>
<dbReference type="PANTHER" id="PTHR46268:SF6">
    <property type="entry name" value="UNIVERSAL STRESS PROTEIN UP12"/>
    <property type="match status" value="1"/>
</dbReference>
<feature type="domain" description="UspA" evidence="2">
    <location>
        <begin position="2"/>
        <end position="135"/>
    </location>
</feature>
<dbReference type="CDD" id="cd00293">
    <property type="entry name" value="USP-like"/>
    <property type="match status" value="1"/>
</dbReference>
<accession>A0A7V4LE21</accession>
<reference evidence="3" key="1">
    <citation type="journal article" date="2020" name="mSystems">
        <title>Genome- and Community-Level Interaction Insights into Carbon Utilization and Element Cycling Functions of Hydrothermarchaeota in Hydrothermal Sediment.</title>
        <authorList>
            <person name="Zhou Z."/>
            <person name="Liu Y."/>
            <person name="Xu W."/>
            <person name="Pan J."/>
            <person name="Luo Z.H."/>
            <person name="Li M."/>
        </authorList>
    </citation>
    <scope>NUCLEOTIDE SEQUENCE [LARGE SCALE GENOMIC DNA]</scope>
    <source>
        <strain evidence="3">SpSt-548</strain>
    </source>
</reference>
<dbReference type="Gene3D" id="3.40.50.620">
    <property type="entry name" value="HUPs"/>
    <property type="match status" value="1"/>
</dbReference>
<dbReference type="InterPro" id="IPR006015">
    <property type="entry name" value="Universal_stress_UspA"/>
</dbReference>
<dbReference type="PANTHER" id="PTHR46268">
    <property type="entry name" value="STRESS RESPONSE PROTEIN NHAX"/>
    <property type="match status" value="1"/>
</dbReference>